<dbReference type="Gramene" id="rna41776">
    <property type="protein sequence ID" value="RHN47210.1"/>
    <property type="gene ID" value="gene41776"/>
</dbReference>
<dbReference type="AlphaFoldDB" id="A0A396H1U4"/>
<gene>
    <name evidence="2" type="ORF">MtrunA17_Chr7g0250451</name>
</gene>
<keyword evidence="1" id="KW-0472">Membrane</keyword>
<protein>
    <recommendedName>
        <fullName evidence="3">Transmembrane protein</fullName>
    </recommendedName>
</protein>
<sequence>MGLLTMCFPFDHCSSPNSYFPCGVTLVACTVTLNVFFSPIFLNFKELGTTTILYPGNWAFAVYVLRGPTLVTVRVTVTAFNPRFGNVIEG</sequence>
<comment type="caution">
    <text evidence="2">The sequence shown here is derived from an EMBL/GenBank/DDBJ whole genome shotgun (WGS) entry which is preliminary data.</text>
</comment>
<accession>A0A396H1U4</accession>
<feature type="transmembrane region" description="Helical" evidence="1">
    <location>
        <begin position="18"/>
        <end position="37"/>
    </location>
</feature>
<dbReference type="EMBL" id="PSQE01000007">
    <property type="protein sequence ID" value="RHN47210.1"/>
    <property type="molecule type" value="Genomic_DNA"/>
</dbReference>
<evidence type="ECO:0008006" key="3">
    <source>
        <dbReference type="Google" id="ProtNLM"/>
    </source>
</evidence>
<evidence type="ECO:0000313" key="2">
    <source>
        <dbReference type="EMBL" id="RHN47210.1"/>
    </source>
</evidence>
<reference evidence="2" key="1">
    <citation type="journal article" date="2018" name="Nat. Plants">
        <title>Whole-genome landscape of Medicago truncatula symbiotic genes.</title>
        <authorList>
            <person name="Pecrix Y."/>
            <person name="Gamas P."/>
            <person name="Carrere S."/>
        </authorList>
    </citation>
    <scope>NUCLEOTIDE SEQUENCE</scope>
    <source>
        <tissue evidence="2">Leaves</tissue>
    </source>
</reference>
<evidence type="ECO:0000256" key="1">
    <source>
        <dbReference type="SAM" id="Phobius"/>
    </source>
</evidence>
<dbReference type="Proteomes" id="UP000265566">
    <property type="component" value="Chromosome 7"/>
</dbReference>
<keyword evidence="1" id="KW-0812">Transmembrane</keyword>
<name>A0A396H1U4_MEDTR</name>
<proteinExistence type="predicted"/>
<organism evidence="2">
    <name type="scientific">Medicago truncatula</name>
    <name type="common">Barrel medic</name>
    <name type="synonym">Medicago tribuloides</name>
    <dbReference type="NCBI Taxonomy" id="3880"/>
    <lineage>
        <taxon>Eukaryota</taxon>
        <taxon>Viridiplantae</taxon>
        <taxon>Streptophyta</taxon>
        <taxon>Embryophyta</taxon>
        <taxon>Tracheophyta</taxon>
        <taxon>Spermatophyta</taxon>
        <taxon>Magnoliopsida</taxon>
        <taxon>eudicotyledons</taxon>
        <taxon>Gunneridae</taxon>
        <taxon>Pentapetalae</taxon>
        <taxon>rosids</taxon>
        <taxon>fabids</taxon>
        <taxon>Fabales</taxon>
        <taxon>Fabaceae</taxon>
        <taxon>Papilionoideae</taxon>
        <taxon>50 kb inversion clade</taxon>
        <taxon>NPAAA clade</taxon>
        <taxon>Hologalegina</taxon>
        <taxon>IRL clade</taxon>
        <taxon>Trifolieae</taxon>
        <taxon>Medicago</taxon>
    </lineage>
</organism>
<keyword evidence="1" id="KW-1133">Transmembrane helix</keyword>